<dbReference type="InterPro" id="IPR018631">
    <property type="entry name" value="AAA-ATPase-like_dom"/>
</dbReference>
<comment type="caution">
    <text evidence="2">The sequence shown here is derived from an EMBL/GenBank/DDBJ whole genome shotgun (WGS) entry which is preliminary data.</text>
</comment>
<proteinExistence type="predicted"/>
<dbReference type="SUPFAM" id="SSF52540">
    <property type="entry name" value="P-loop containing nucleoside triphosphate hydrolases"/>
    <property type="match status" value="1"/>
</dbReference>
<dbReference type="Pfam" id="PF09820">
    <property type="entry name" value="AAA-ATPase_like"/>
    <property type="match status" value="1"/>
</dbReference>
<keyword evidence="3" id="KW-1185">Reference proteome</keyword>
<dbReference type="InterPro" id="IPR027417">
    <property type="entry name" value="P-loop_NTPase"/>
</dbReference>
<dbReference type="PANTHER" id="PTHR34825">
    <property type="entry name" value="CONSERVED PROTEIN, WITH A WEAK D-GALACTARATE DEHYDRATASE/ALTRONATE HYDROLASE DOMAIN"/>
    <property type="match status" value="1"/>
</dbReference>
<gene>
    <name evidence="2" type="ORF">RFV38_00165</name>
</gene>
<dbReference type="RefSeq" id="WP_320312337.1">
    <property type="nucleotide sequence ID" value="NZ_JAVIKH010000001.1"/>
</dbReference>
<evidence type="ECO:0000313" key="2">
    <source>
        <dbReference type="EMBL" id="MDX8334923.1"/>
    </source>
</evidence>
<protein>
    <submittedName>
        <fullName evidence="2">AAA family ATPase</fullName>
    </submittedName>
</protein>
<accession>A0ABU4W5W8</accession>
<feature type="domain" description="AAA-ATPase-like" evidence="1">
    <location>
        <begin position="6"/>
        <end position="225"/>
    </location>
</feature>
<dbReference type="EMBL" id="JAVIKH010000001">
    <property type="protein sequence ID" value="MDX8334923.1"/>
    <property type="molecule type" value="Genomic_DNA"/>
</dbReference>
<sequence length="397" mass="46941">MKKKLPIDIEDFKELIEGNYYYVDKTDFIHEILEKRVAVELIARPKKFGKTLNLSALRYFLDKKDAEYNKNLFTGLKVEKSRNMSEQGKYPVIYISMKNMPVETYDEFLEEMKKRIRDLYKEHIYIRESLDECRRMKFNKILLDEEKAFYKWALMDLSILLEKYYGEKAVILIDEYDAPMLDAFGKESLENIKSFLMSLYGSGLKDSPCAFAVITGTTRIIMDQVDNLAASTIFDKNLKHFGISEKELEEILKEYNLIENLEEVKKYYSGYIISRESVYNPLEIFRYCSAPRIGDMYDTGLESLLKSLIKKELELDLHGFAIRDFKSFCEEFKITWEESVILIIEKNNYWFSKIFTLLIGAGYLSINPKKSKNEDWNIREFIATNEKTKKDLLKIFY</sequence>
<evidence type="ECO:0000259" key="1">
    <source>
        <dbReference type="Pfam" id="PF09820"/>
    </source>
</evidence>
<evidence type="ECO:0000313" key="3">
    <source>
        <dbReference type="Proteomes" id="UP001279681"/>
    </source>
</evidence>
<dbReference type="Proteomes" id="UP001279681">
    <property type="component" value="Unassembled WGS sequence"/>
</dbReference>
<dbReference type="PANTHER" id="PTHR34825:SF1">
    <property type="entry name" value="AAA-ATPASE-LIKE DOMAIN-CONTAINING PROTEIN"/>
    <property type="match status" value="1"/>
</dbReference>
<organism evidence="2 3">
    <name type="scientific">Candidatus Cetobacterium colombiensis</name>
    <dbReference type="NCBI Taxonomy" id="3073100"/>
    <lineage>
        <taxon>Bacteria</taxon>
        <taxon>Fusobacteriati</taxon>
        <taxon>Fusobacteriota</taxon>
        <taxon>Fusobacteriia</taxon>
        <taxon>Fusobacteriales</taxon>
        <taxon>Fusobacteriaceae</taxon>
        <taxon>Cetobacterium</taxon>
    </lineage>
</organism>
<reference evidence="3" key="1">
    <citation type="submission" date="2023-07" db="EMBL/GenBank/DDBJ databases">
        <authorList>
            <person name="Colorado M.A."/>
            <person name="Villamil L.M."/>
            <person name="Melo J.F."/>
            <person name="Rodriguez J.A."/>
            <person name="Ruiz R.Y."/>
        </authorList>
    </citation>
    <scope>NUCLEOTIDE SEQUENCE [LARGE SCALE GENOMIC DNA]</scope>
    <source>
        <strain evidence="3">C33</strain>
    </source>
</reference>
<name>A0ABU4W5W8_9FUSO</name>